<gene>
    <name evidence="1" type="ORF">EVAR_44497_1</name>
</gene>
<dbReference type="Proteomes" id="UP000299102">
    <property type="component" value="Unassembled WGS sequence"/>
</dbReference>
<comment type="caution">
    <text evidence="1">The sequence shown here is derived from an EMBL/GenBank/DDBJ whole genome shotgun (WGS) entry which is preliminary data.</text>
</comment>
<keyword evidence="2" id="KW-1185">Reference proteome</keyword>
<evidence type="ECO:0000313" key="1">
    <source>
        <dbReference type="EMBL" id="GBP51521.1"/>
    </source>
</evidence>
<dbReference type="AlphaFoldDB" id="A0A4C1WJU1"/>
<accession>A0A4C1WJU1</accession>
<organism evidence="1 2">
    <name type="scientific">Eumeta variegata</name>
    <name type="common">Bagworm moth</name>
    <name type="synonym">Eumeta japonica</name>
    <dbReference type="NCBI Taxonomy" id="151549"/>
    <lineage>
        <taxon>Eukaryota</taxon>
        <taxon>Metazoa</taxon>
        <taxon>Ecdysozoa</taxon>
        <taxon>Arthropoda</taxon>
        <taxon>Hexapoda</taxon>
        <taxon>Insecta</taxon>
        <taxon>Pterygota</taxon>
        <taxon>Neoptera</taxon>
        <taxon>Endopterygota</taxon>
        <taxon>Lepidoptera</taxon>
        <taxon>Glossata</taxon>
        <taxon>Ditrysia</taxon>
        <taxon>Tineoidea</taxon>
        <taxon>Psychidae</taxon>
        <taxon>Oiketicinae</taxon>
        <taxon>Eumeta</taxon>
    </lineage>
</organism>
<sequence>MQKLKELYAIGFVQIRTVIGSGITIESVTGNRIENGNRITIESGTEIKNGTGVDNECGSGISIKSVTGNRIENGNRITIESGTEINPRSLSFVESTTRIRKKCHKFRVRGRTYFSSRVISVDPLPRDRW</sequence>
<dbReference type="EMBL" id="BGZK01000582">
    <property type="protein sequence ID" value="GBP51521.1"/>
    <property type="molecule type" value="Genomic_DNA"/>
</dbReference>
<reference evidence="1 2" key="1">
    <citation type="journal article" date="2019" name="Commun. Biol.">
        <title>The bagworm genome reveals a unique fibroin gene that provides high tensile strength.</title>
        <authorList>
            <person name="Kono N."/>
            <person name="Nakamura H."/>
            <person name="Ohtoshi R."/>
            <person name="Tomita M."/>
            <person name="Numata K."/>
            <person name="Arakawa K."/>
        </authorList>
    </citation>
    <scope>NUCLEOTIDE SEQUENCE [LARGE SCALE GENOMIC DNA]</scope>
</reference>
<protein>
    <submittedName>
        <fullName evidence="1">Uncharacterized protein</fullName>
    </submittedName>
</protein>
<evidence type="ECO:0000313" key="2">
    <source>
        <dbReference type="Proteomes" id="UP000299102"/>
    </source>
</evidence>
<name>A0A4C1WJU1_EUMVA</name>
<proteinExistence type="predicted"/>